<accession>M3HA28</accession>
<organism evidence="1 2">
    <name type="scientific">Leptospira interrogans serovar Copenhageni str. LT2050</name>
    <dbReference type="NCBI Taxonomy" id="1001598"/>
    <lineage>
        <taxon>Bacteria</taxon>
        <taxon>Pseudomonadati</taxon>
        <taxon>Spirochaetota</taxon>
        <taxon>Spirochaetia</taxon>
        <taxon>Leptospirales</taxon>
        <taxon>Leptospiraceae</taxon>
        <taxon>Leptospira</taxon>
    </lineage>
</organism>
<gene>
    <name evidence="1" type="ORF">LEP1GSC150_2215</name>
</gene>
<sequence length="294" mass="34051">MSGIKLKERDLDVINSPEQRKHIIEKHLLNQSLRIKGDLNRETITIQRYVDSGEKIIAGISDETHFSENDEIVLYKILAKYVQLECSFIRKTRPGVAEFSVNKVSIAKSNRAFPRYSVAEDAAHVTNINSSKTVIDASLFNIPTLVKVSFEDYKTKLKPDQLGLVEIDVFRSDQDEKFELIKRTKKYIHIENTSLEESYKSKSENQVDVEDEIHEEIPSLMRKYKDEKIVSEIIYPIIYINHSRQSIPLGYIWVRNKEKTLGNNTIEKLAELSKEMVARIKESNTVLTRKISDY</sequence>
<dbReference type="EMBL" id="AFMD02000343">
    <property type="protein sequence ID" value="EMG21174.1"/>
    <property type="molecule type" value="Genomic_DNA"/>
</dbReference>
<dbReference type="Proteomes" id="UP000011778">
    <property type="component" value="Unassembled WGS sequence"/>
</dbReference>
<protein>
    <submittedName>
        <fullName evidence="1">PF07614 family protein</fullName>
    </submittedName>
</protein>
<reference evidence="1 2" key="1">
    <citation type="submission" date="2013-02" db="EMBL/GenBank/DDBJ databases">
        <authorList>
            <person name="Harkins D.M."/>
            <person name="Durkin A.S."/>
            <person name="Brinkac L.M."/>
            <person name="Haft D.H."/>
            <person name="Selengut J.D."/>
            <person name="Sanka R."/>
            <person name="DePew J."/>
            <person name="Purushe J."/>
            <person name="Tulsiani S.M."/>
            <person name="Graham G.C."/>
            <person name="Burns M.-A."/>
            <person name="Dohnt M.F."/>
            <person name="Smythe L.D."/>
            <person name="McKay D.B."/>
            <person name="Craig S.B."/>
            <person name="Vinetz J.M."/>
            <person name="Sutton G.G."/>
            <person name="Nierman W.C."/>
            <person name="Fouts D.E."/>
        </authorList>
    </citation>
    <scope>NUCLEOTIDE SEQUENCE [LARGE SCALE GENOMIC DNA]</scope>
    <source>
        <strain evidence="1 2">LT2050</strain>
    </source>
</reference>
<name>M3HA28_LEPIT</name>
<evidence type="ECO:0000313" key="2">
    <source>
        <dbReference type="Proteomes" id="UP000011778"/>
    </source>
</evidence>
<comment type="caution">
    <text evidence="1">The sequence shown here is derived from an EMBL/GenBank/DDBJ whole genome shotgun (WGS) entry which is preliminary data.</text>
</comment>
<evidence type="ECO:0000313" key="1">
    <source>
        <dbReference type="EMBL" id="EMG21174.1"/>
    </source>
</evidence>
<dbReference type="InterPro" id="IPR011471">
    <property type="entry name" value="DUF1577"/>
</dbReference>
<dbReference type="AlphaFoldDB" id="M3HA28"/>
<dbReference type="Pfam" id="PF07614">
    <property type="entry name" value="DUF1577"/>
    <property type="match status" value="1"/>
</dbReference>
<proteinExistence type="predicted"/>